<evidence type="ECO:0000256" key="2">
    <source>
        <dbReference type="SAM" id="MobiDB-lite"/>
    </source>
</evidence>
<feature type="domain" description="Paraneoplastic antigen Ma-like N-terminal" evidence="3">
    <location>
        <begin position="1"/>
        <end position="87"/>
    </location>
</feature>
<sequence length="191" mass="20393">MEVELLQGWCRWKGVSVCRGLIILGIPEDCSKAEFQGSLQANLRPTSHFTVLGKVFREENNATAALVELDQKVSYALVPREILGTGGGGAGTWSLCPLAPARSFVVVFSIYWSNKIRGQGVAKEMWAVAAVSTVACDADVLAVAREHVRGGVNFGARRRMGVELKGTLEGRRGGVGGGEDREESEDAAGCL</sequence>
<name>A0A8J6KRG8_MICOH</name>
<organism evidence="4 5">
    <name type="scientific">Microtus ochrogaster</name>
    <name type="common">Prairie vole</name>
    <dbReference type="NCBI Taxonomy" id="79684"/>
    <lineage>
        <taxon>Eukaryota</taxon>
        <taxon>Metazoa</taxon>
        <taxon>Chordata</taxon>
        <taxon>Craniata</taxon>
        <taxon>Vertebrata</taxon>
        <taxon>Euteleostomi</taxon>
        <taxon>Mammalia</taxon>
        <taxon>Eutheria</taxon>
        <taxon>Euarchontoglires</taxon>
        <taxon>Glires</taxon>
        <taxon>Rodentia</taxon>
        <taxon>Myomorpha</taxon>
        <taxon>Muroidea</taxon>
        <taxon>Cricetidae</taxon>
        <taxon>Arvicolinae</taxon>
        <taxon>Microtus</taxon>
    </lineage>
</organism>
<evidence type="ECO:0000313" key="5">
    <source>
        <dbReference type="Proteomes" id="UP000710432"/>
    </source>
</evidence>
<protein>
    <submittedName>
        <fullName evidence="4">Paraneoplastic antigen-like protein 6B</fullName>
    </submittedName>
</protein>
<comment type="caution">
    <text evidence="4">The sequence shown here is derived from an EMBL/GenBank/DDBJ whole genome shotgun (WGS) entry which is preliminary data.</text>
</comment>
<evidence type="ECO:0000256" key="1">
    <source>
        <dbReference type="ARBA" id="ARBA00007024"/>
    </source>
</evidence>
<dbReference type="PANTHER" id="PTHR23095:SF40">
    <property type="entry name" value="PARANEOPLASTIC ANTIGEN-LIKE PROTEIN 6A"/>
    <property type="match status" value="1"/>
</dbReference>
<proteinExistence type="inferred from homology"/>
<dbReference type="InterPro" id="IPR048271">
    <property type="entry name" value="PNMA_N"/>
</dbReference>
<feature type="compositionally biased region" description="Acidic residues" evidence="2">
    <location>
        <begin position="180"/>
        <end position="191"/>
    </location>
</feature>
<feature type="region of interest" description="Disordered" evidence="2">
    <location>
        <begin position="171"/>
        <end position="191"/>
    </location>
</feature>
<accession>A0A8J6KRG8</accession>
<evidence type="ECO:0000259" key="3">
    <source>
        <dbReference type="Pfam" id="PF20846"/>
    </source>
</evidence>
<gene>
    <name evidence="4" type="ORF">LTLLF_170935</name>
</gene>
<reference evidence="4" key="1">
    <citation type="submission" date="2020-03" db="EMBL/GenBank/DDBJ databases">
        <title>Studies in the Genomics of Life Span.</title>
        <authorList>
            <person name="Glass D."/>
        </authorList>
    </citation>
    <scope>NUCLEOTIDE SEQUENCE</scope>
    <source>
        <strain evidence="4">LTLLF</strain>
        <tissue evidence="4">Muscle</tissue>
    </source>
</reference>
<dbReference type="Pfam" id="PF20846">
    <property type="entry name" value="PNMA_N"/>
    <property type="match status" value="1"/>
</dbReference>
<dbReference type="PANTHER" id="PTHR23095">
    <property type="entry name" value="PARANEOPLASTIC ANTIGEN"/>
    <property type="match status" value="1"/>
</dbReference>
<evidence type="ECO:0000313" key="4">
    <source>
        <dbReference type="EMBL" id="KAH0507024.1"/>
    </source>
</evidence>
<dbReference type="Proteomes" id="UP000710432">
    <property type="component" value="Unassembled WGS sequence"/>
</dbReference>
<dbReference type="InterPro" id="IPR026523">
    <property type="entry name" value="PNMA"/>
</dbReference>
<comment type="similarity">
    <text evidence="1">Belongs to the PNMA family.</text>
</comment>
<dbReference type="AlphaFoldDB" id="A0A8J6KRG8"/>
<dbReference type="EMBL" id="JAATJU010023791">
    <property type="protein sequence ID" value="KAH0507024.1"/>
    <property type="molecule type" value="Genomic_DNA"/>
</dbReference>